<feature type="transmembrane region" description="Helical" evidence="1">
    <location>
        <begin position="232"/>
        <end position="250"/>
    </location>
</feature>
<gene>
    <name evidence="3" type="ORF">I7X43_10690</name>
</gene>
<evidence type="ECO:0000256" key="1">
    <source>
        <dbReference type="SAM" id="Phobius"/>
    </source>
</evidence>
<keyword evidence="1" id="KW-1133">Transmembrane helix</keyword>
<feature type="transmembrane region" description="Helical" evidence="1">
    <location>
        <begin position="147"/>
        <end position="165"/>
    </location>
</feature>
<evidence type="ECO:0000313" key="3">
    <source>
        <dbReference type="EMBL" id="MBH9553315.1"/>
    </source>
</evidence>
<organism evidence="3 4">
    <name type="scientific">Inhella gelatinilytica</name>
    <dbReference type="NCBI Taxonomy" id="2795030"/>
    <lineage>
        <taxon>Bacteria</taxon>
        <taxon>Pseudomonadati</taxon>
        <taxon>Pseudomonadota</taxon>
        <taxon>Betaproteobacteria</taxon>
        <taxon>Burkholderiales</taxon>
        <taxon>Sphaerotilaceae</taxon>
        <taxon>Inhella</taxon>
    </lineage>
</organism>
<feature type="transmembrane region" description="Helical" evidence="1">
    <location>
        <begin position="297"/>
        <end position="315"/>
    </location>
</feature>
<dbReference type="RefSeq" id="WP_198100917.1">
    <property type="nucleotide sequence ID" value="NZ_JAEDAL010000004.1"/>
</dbReference>
<feature type="transmembrane region" description="Helical" evidence="1">
    <location>
        <begin position="172"/>
        <end position="190"/>
    </location>
</feature>
<feature type="transmembrane region" description="Helical" evidence="1">
    <location>
        <begin position="62"/>
        <end position="84"/>
    </location>
</feature>
<dbReference type="InterPro" id="IPR002656">
    <property type="entry name" value="Acyl_transf_3_dom"/>
</dbReference>
<dbReference type="PANTHER" id="PTHR23028">
    <property type="entry name" value="ACETYLTRANSFERASE"/>
    <property type="match status" value="1"/>
</dbReference>
<dbReference type="GO" id="GO:0016747">
    <property type="term" value="F:acyltransferase activity, transferring groups other than amino-acyl groups"/>
    <property type="evidence" value="ECO:0007669"/>
    <property type="project" value="InterPro"/>
</dbReference>
<dbReference type="EMBL" id="JAEDAL010000004">
    <property type="protein sequence ID" value="MBH9553315.1"/>
    <property type="molecule type" value="Genomic_DNA"/>
</dbReference>
<keyword evidence="3" id="KW-0808">Transferase</keyword>
<feature type="transmembrane region" description="Helical" evidence="1">
    <location>
        <begin position="104"/>
        <end position="127"/>
    </location>
</feature>
<keyword evidence="1" id="KW-0472">Membrane</keyword>
<sequence length="378" mass="41001">MAAPHWSVAGAGGSADATMMAVGACAPNEDARIEGLRALAAWMVVGMHYLPQALGPSVQNLLVLQTGVNLFFVLSGFVFGRYVWGAPLDLKGYALRRCMRIVPLYFVAVALYAWAAPTGEISGGLVLKHLLFLHTWENHATATALNPAFWSLPPEVEFYLFIPLIARLKGPVRVLFVMAFIGRWLIGEALPSEGVNAALRLWVHLPGIAVEFLAGAMAWQWTQTPRSGRLRWAMGLVALALWGWLAFAMGSAGGEGALHAMTWARGKTGMWAAMIYAVALAACMAGPARVNPRWRAAMLGAGSLSYGVYLLHNLWPAHVLPHFPEHTVVGLAVCVALTLLSAWVAHWGIERPARAWGRAKAQQWADRSAQGSKSRHED</sequence>
<dbReference type="GO" id="GO:0009103">
    <property type="term" value="P:lipopolysaccharide biosynthetic process"/>
    <property type="evidence" value="ECO:0007669"/>
    <property type="project" value="TreeGrafter"/>
</dbReference>
<comment type="caution">
    <text evidence="3">The sequence shown here is derived from an EMBL/GenBank/DDBJ whole genome shotgun (WGS) entry which is preliminary data.</text>
</comment>
<feature type="domain" description="Acyltransferase 3" evidence="2">
    <location>
        <begin position="31"/>
        <end position="346"/>
    </location>
</feature>
<feature type="transmembrane region" description="Helical" evidence="1">
    <location>
        <begin position="202"/>
        <end position="220"/>
    </location>
</feature>
<keyword evidence="1" id="KW-0812">Transmembrane</keyword>
<name>A0A931IV29_9BURK</name>
<keyword evidence="4" id="KW-1185">Reference proteome</keyword>
<protein>
    <submittedName>
        <fullName evidence="3">Acyltransferase</fullName>
    </submittedName>
</protein>
<evidence type="ECO:0000313" key="4">
    <source>
        <dbReference type="Proteomes" id="UP000620139"/>
    </source>
</evidence>
<feature type="transmembrane region" description="Helical" evidence="1">
    <location>
        <begin position="327"/>
        <end position="349"/>
    </location>
</feature>
<reference evidence="3" key="1">
    <citation type="submission" date="2020-12" db="EMBL/GenBank/DDBJ databases">
        <title>The genome sequence of Inhella sp. 4Y17.</title>
        <authorList>
            <person name="Liu Y."/>
        </authorList>
    </citation>
    <scope>NUCLEOTIDE SEQUENCE</scope>
    <source>
        <strain evidence="3">4Y10</strain>
    </source>
</reference>
<dbReference type="PANTHER" id="PTHR23028:SF53">
    <property type="entry name" value="ACYL_TRANSF_3 DOMAIN-CONTAINING PROTEIN"/>
    <property type="match status" value="1"/>
</dbReference>
<evidence type="ECO:0000259" key="2">
    <source>
        <dbReference type="Pfam" id="PF01757"/>
    </source>
</evidence>
<dbReference type="Proteomes" id="UP000620139">
    <property type="component" value="Unassembled WGS sequence"/>
</dbReference>
<proteinExistence type="predicted"/>
<keyword evidence="3" id="KW-0012">Acyltransferase</keyword>
<dbReference type="InterPro" id="IPR050879">
    <property type="entry name" value="Acyltransferase_3"/>
</dbReference>
<dbReference type="AlphaFoldDB" id="A0A931IV29"/>
<accession>A0A931IV29</accession>
<dbReference type="GO" id="GO:0016020">
    <property type="term" value="C:membrane"/>
    <property type="evidence" value="ECO:0007669"/>
    <property type="project" value="TreeGrafter"/>
</dbReference>
<feature type="transmembrane region" description="Helical" evidence="1">
    <location>
        <begin position="270"/>
        <end position="290"/>
    </location>
</feature>
<dbReference type="Pfam" id="PF01757">
    <property type="entry name" value="Acyl_transf_3"/>
    <property type="match status" value="1"/>
</dbReference>